<accession>A0A0E9VL83</accession>
<reference evidence="1" key="2">
    <citation type="journal article" date="2015" name="Fish Shellfish Immunol.">
        <title>Early steps in the European eel (Anguilla anguilla)-Vibrio vulnificus interaction in the gills: Role of the RtxA13 toxin.</title>
        <authorList>
            <person name="Callol A."/>
            <person name="Pajuelo D."/>
            <person name="Ebbesson L."/>
            <person name="Teles M."/>
            <person name="MacKenzie S."/>
            <person name="Amaro C."/>
        </authorList>
    </citation>
    <scope>NUCLEOTIDE SEQUENCE</scope>
</reference>
<organism evidence="1">
    <name type="scientific">Anguilla anguilla</name>
    <name type="common">European freshwater eel</name>
    <name type="synonym">Muraena anguilla</name>
    <dbReference type="NCBI Taxonomy" id="7936"/>
    <lineage>
        <taxon>Eukaryota</taxon>
        <taxon>Metazoa</taxon>
        <taxon>Chordata</taxon>
        <taxon>Craniata</taxon>
        <taxon>Vertebrata</taxon>
        <taxon>Euteleostomi</taxon>
        <taxon>Actinopterygii</taxon>
        <taxon>Neopterygii</taxon>
        <taxon>Teleostei</taxon>
        <taxon>Anguilliformes</taxon>
        <taxon>Anguillidae</taxon>
        <taxon>Anguilla</taxon>
    </lineage>
</organism>
<name>A0A0E9VL83_ANGAN</name>
<dbReference type="EMBL" id="GBXM01029760">
    <property type="protein sequence ID" value="JAH78817.1"/>
    <property type="molecule type" value="Transcribed_RNA"/>
</dbReference>
<dbReference type="AlphaFoldDB" id="A0A0E9VL83"/>
<sequence length="21" mass="2415">MSNLFVRESSLYNQAALNNQD</sequence>
<proteinExistence type="predicted"/>
<protein>
    <submittedName>
        <fullName evidence="1">Uncharacterized protein</fullName>
    </submittedName>
</protein>
<evidence type="ECO:0000313" key="1">
    <source>
        <dbReference type="EMBL" id="JAH78817.1"/>
    </source>
</evidence>
<reference evidence="1" key="1">
    <citation type="submission" date="2014-11" db="EMBL/GenBank/DDBJ databases">
        <authorList>
            <person name="Amaro Gonzalez C."/>
        </authorList>
    </citation>
    <scope>NUCLEOTIDE SEQUENCE</scope>
</reference>